<comment type="caution">
    <text evidence="2">The sequence shown here is derived from an EMBL/GenBank/DDBJ whole genome shotgun (WGS) entry which is preliminary data.</text>
</comment>
<keyword evidence="3" id="KW-1185">Reference proteome</keyword>
<protein>
    <submittedName>
        <fullName evidence="2">Uncharacterized protein</fullName>
    </submittedName>
</protein>
<gene>
    <name evidence="2" type="ORF">DPMN_167137</name>
</gene>
<reference evidence="2" key="2">
    <citation type="submission" date="2020-11" db="EMBL/GenBank/DDBJ databases">
        <authorList>
            <person name="McCartney M.A."/>
            <person name="Auch B."/>
            <person name="Kono T."/>
            <person name="Mallez S."/>
            <person name="Becker A."/>
            <person name="Gohl D.M."/>
            <person name="Silverstein K.A.T."/>
            <person name="Koren S."/>
            <person name="Bechman K.B."/>
            <person name="Herman A."/>
            <person name="Abrahante J.E."/>
            <person name="Garbe J."/>
        </authorList>
    </citation>
    <scope>NUCLEOTIDE SEQUENCE</scope>
    <source>
        <strain evidence="2">Duluth1</strain>
        <tissue evidence="2">Whole animal</tissue>
    </source>
</reference>
<evidence type="ECO:0000313" key="3">
    <source>
        <dbReference type="Proteomes" id="UP000828390"/>
    </source>
</evidence>
<reference evidence="2" key="1">
    <citation type="journal article" date="2019" name="bioRxiv">
        <title>The Genome of the Zebra Mussel, Dreissena polymorpha: A Resource for Invasive Species Research.</title>
        <authorList>
            <person name="McCartney M.A."/>
            <person name="Auch B."/>
            <person name="Kono T."/>
            <person name="Mallez S."/>
            <person name="Zhang Y."/>
            <person name="Obille A."/>
            <person name="Becker A."/>
            <person name="Abrahante J.E."/>
            <person name="Garbe J."/>
            <person name="Badalamenti J.P."/>
            <person name="Herman A."/>
            <person name="Mangelson H."/>
            <person name="Liachko I."/>
            <person name="Sullivan S."/>
            <person name="Sone E.D."/>
            <person name="Koren S."/>
            <person name="Silverstein K.A.T."/>
            <person name="Beckman K.B."/>
            <person name="Gohl D.M."/>
        </authorList>
    </citation>
    <scope>NUCLEOTIDE SEQUENCE</scope>
    <source>
        <strain evidence="2">Duluth1</strain>
        <tissue evidence="2">Whole animal</tissue>
    </source>
</reference>
<dbReference type="AlphaFoldDB" id="A0A9D4F068"/>
<feature type="compositionally biased region" description="Basic and acidic residues" evidence="1">
    <location>
        <begin position="13"/>
        <end position="26"/>
    </location>
</feature>
<sequence length="95" mass="10932">MSRSTGPQVLHPQEVDISRDASESCRKTRKEGKNVNNSRTRAAKVKAKEEKTEVNRSVKRSIIADKQNYIETLETEVEEASYQNKTKDMYSITKR</sequence>
<evidence type="ECO:0000256" key="1">
    <source>
        <dbReference type="SAM" id="MobiDB-lite"/>
    </source>
</evidence>
<dbReference type="Proteomes" id="UP000828390">
    <property type="component" value="Unassembled WGS sequence"/>
</dbReference>
<proteinExistence type="predicted"/>
<name>A0A9D4F068_DREPO</name>
<feature type="region of interest" description="Disordered" evidence="1">
    <location>
        <begin position="1"/>
        <end position="48"/>
    </location>
</feature>
<dbReference type="EMBL" id="JAIWYP010000008">
    <property type="protein sequence ID" value="KAH3788971.1"/>
    <property type="molecule type" value="Genomic_DNA"/>
</dbReference>
<evidence type="ECO:0000313" key="2">
    <source>
        <dbReference type="EMBL" id="KAH3788971.1"/>
    </source>
</evidence>
<organism evidence="2 3">
    <name type="scientific">Dreissena polymorpha</name>
    <name type="common">Zebra mussel</name>
    <name type="synonym">Mytilus polymorpha</name>
    <dbReference type="NCBI Taxonomy" id="45954"/>
    <lineage>
        <taxon>Eukaryota</taxon>
        <taxon>Metazoa</taxon>
        <taxon>Spiralia</taxon>
        <taxon>Lophotrochozoa</taxon>
        <taxon>Mollusca</taxon>
        <taxon>Bivalvia</taxon>
        <taxon>Autobranchia</taxon>
        <taxon>Heteroconchia</taxon>
        <taxon>Euheterodonta</taxon>
        <taxon>Imparidentia</taxon>
        <taxon>Neoheterodontei</taxon>
        <taxon>Myida</taxon>
        <taxon>Dreissenoidea</taxon>
        <taxon>Dreissenidae</taxon>
        <taxon>Dreissena</taxon>
    </lineage>
</organism>
<accession>A0A9D4F068</accession>